<evidence type="ECO:0000256" key="1">
    <source>
        <dbReference type="ARBA" id="ARBA00005206"/>
    </source>
</evidence>
<evidence type="ECO:0000256" key="6">
    <source>
        <dbReference type="PIRNR" id="PIRNR000183"/>
    </source>
</evidence>
<feature type="binding site" evidence="9">
    <location>
        <position position="212"/>
    </location>
    <ligand>
        <name>NAD(+)</name>
        <dbReference type="ChEBI" id="CHEBI:57540"/>
    </ligand>
</feature>
<comment type="pathway">
    <text evidence="1">Amino-acid degradation; L-alanine degradation via dehydrogenase pathway; NH(3) and pyruvate from L-alanine: step 1/1.</text>
</comment>
<feature type="active site" description="Proton donor/acceptor" evidence="7">
    <location>
        <position position="110"/>
    </location>
</feature>
<dbReference type="eggNOG" id="COG0686">
    <property type="taxonomic scope" value="Bacteria"/>
</dbReference>
<dbReference type="InterPro" id="IPR036291">
    <property type="entry name" value="NAD(P)-bd_dom_sf"/>
</dbReference>
<evidence type="ECO:0000256" key="5">
    <source>
        <dbReference type="ARBA" id="ARBA00023027"/>
    </source>
</evidence>
<dbReference type="InterPro" id="IPR007698">
    <property type="entry name" value="AlaDH/PNT_NAD(H)-bd"/>
</dbReference>
<dbReference type="PANTHER" id="PTHR42795">
    <property type="entry name" value="ALANINE DEHYDROGENASE"/>
    <property type="match status" value="1"/>
</dbReference>
<dbReference type="InterPro" id="IPR008142">
    <property type="entry name" value="AlaDH/PNT_CS1"/>
</dbReference>
<dbReference type="PANTHER" id="PTHR42795:SF1">
    <property type="entry name" value="ALANINE DEHYDROGENASE"/>
    <property type="match status" value="1"/>
</dbReference>
<evidence type="ECO:0000256" key="4">
    <source>
        <dbReference type="ARBA" id="ARBA00023002"/>
    </source>
</evidence>
<feature type="binding site" evidence="9">
    <location>
        <begin position="253"/>
        <end position="254"/>
    </location>
    <ligand>
        <name>NAD(+)</name>
        <dbReference type="ChEBI" id="CHEBI:57540"/>
    </ligand>
</feature>
<dbReference type="FunFam" id="3.40.50.720:FF:000049">
    <property type="entry name" value="Alanine dehydrogenase"/>
    <property type="match status" value="1"/>
</dbReference>
<gene>
    <name evidence="12" type="ORF">H131_16303</name>
</gene>
<feature type="domain" description="Alanine dehydrogenase/pyridine nucleotide transhydrogenase NAD(H)-binding" evidence="10">
    <location>
        <begin position="163"/>
        <end position="312"/>
    </location>
</feature>
<dbReference type="GO" id="GO:0042853">
    <property type="term" value="P:L-alanine catabolic process"/>
    <property type="evidence" value="ECO:0007669"/>
    <property type="project" value="UniProtKB-UniPathway"/>
</dbReference>
<dbReference type="EC" id="1.4.1.1" evidence="3 6"/>
<dbReference type="PATRIC" id="fig|1285586.5.peg.3397"/>
<dbReference type="Pfam" id="PF01262">
    <property type="entry name" value="AlaDh_PNT_C"/>
    <property type="match status" value="1"/>
</dbReference>
<dbReference type="PROSITE" id="PS00837">
    <property type="entry name" value="ALADH_PNT_2"/>
    <property type="match status" value="1"/>
</dbReference>
<dbReference type="SMART" id="SM01003">
    <property type="entry name" value="AlaDh_PNT_N"/>
    <property type="match status" value="1"/>
</dbReference>
<feature type="binding site" evidence="9">
    <location>
        <position position="148"/>
    </location>
    <ligand>
        <name>NAD(+)</name>
        <dbReference type="ChEBI" id="CHEBI:57540"/>
    </ligand>
</feature>
<comment type="catalytic activity">
    <reaction evidence="6">
        <text>L-alanine + NAD(+) + H2O = pyruvate + NH4(+) + NADH + H(+)</text>
        <dbReference type="Rhea" id="RHEA:18405"/>
        <dbReference type="ChEBI" id="CHEBI:15361"/>
        <dbReference type="ChEBI" id="CHEBI:15377"/>
        <dbReference type="ChEBI" id="CHEBI:15378"/>
        <dbReference type="ChEBI" id="CHEBI:28938"/>
        <dbReference type="ChEBI" id="CHEBI:57540"/>
        <dbReference type="ChEBI" id="CHEBI:57945"/>
        <dbReference type="ChEBI" id="CHEBI:57972"/>
        <dbReference type="EC" id="1.4.1.1"/>
    </reaction>
</comment>
<organism evidence="12 13">
    <name type="scientific">Lysinibacillus sphaericus OT4b.31</name>
    <dbReference type="NCBI Taxonomy" id="1285586"/>
    <lineage>
        <taxon>Bacteria</taxon>
        <taxon>Bacillati</taxon>
        <taxon>Bacillota</taxon>
        <taxon>Bacilli</taxon>
        <taxon>Bacillales</taxon>
        <taxon>Bacillaceae</taxon>
        <taxon>Lysinibacillus</taxon>
    </lineage>
</organism>
<dbReference type="PROSITE" id="PS00836">
    <property type="entry name" value="ALADH_PNT_1"/>
    <property type="match status" value="1"/>
</dbReference>
<name>R7ZC07_LYSSH</name>
<comment type="caution">
    <text evidence="12">The sequence shown here is derived from an EMBL/GenBank/DDBJ whole genome shotgun (WGS) entry which is preliminary data.</text>
</comment>
<dbReference type="Proteomes" id="UP000013911">
    <property type="component" value="Unassembled WGS sequence"/>
</dbReference>
<feature type="binding site" evidence="9">
    <location>
        <begin position="281"/>
        <end position="284"/>
    </location>
    <ligand>
        <name>NAD(+)</name>
        <dbReference type="ChEBI" id="CHEBI:57540"/>
    </ligand>
</feature>
<sequence length="388" mass="41362">MKQCLFQRLRKGTGNMKIGIPKEIKNNENRVAMTPAGVVTLTHAGHEVYIEAGAGLGSSFTDADYLAAGAHIVATAKEAWAQEMILKVKEPVAAEFDYFYEGQILFTYLHLAPERELTQALLDKKVVGIAYETVQLANGSLPLLTPMSEVAGKMATQIGAQFLERNHGGKGILLGGVSGVPRGKVTVIGGGIAGTNAAKIAVGMGADVTVIDLSPERLRQIEDLFGREVQTLMSNPYNIAESVKNSDLVIGAVLIPGAKAPKLVSEEMILSMQPGSVVVDIAIDQGGIFASSDRVTTHDDPTYIKHGVVHYAVANMPGAVPRTSTIALTNNTIPYALQIANKGYKQACIDNPALKKGLNTFDGHIVYKAVADAQELPYIHVDDLMTLS</sequence>
<dbReference type="SMART" id="SM01002">
    <property type="entry name" value="AlaDh_PNT_C"/>
    <property type="match status" value="1"/>
</dbReference>
<dbReference type="HOGENOM" id="CLU_003376_3_0_9"/>
<dbReference type="InterPro" id="IPR008141">
    <property type="entry name" value="Ala_DH"/>
</dbReference>
<evidence type="ECO:0000259" key="10">
    <source>
        <dbReference type="SMART" id="SM01002"/>
    </source>
</evidence>
<keyword evidence="9" id="KW-0547">Nucleotide-binding</keyword>
<feature type="binding site" evidence="9">
    <location>
        <position position="294"/>
    </location>
    <ligand>
        <name>NAD(+)</name>
        <dbReference type="ChEBI" id="CHEBI:57540"/>
    </ligand>
</feature>
<evidence type="ECO:0000256" key="9">
    <source>
        <dbReference type="PIRSR" id="PIRSR000183-3"/>
    </source>
</evidence>
<comment type="similarity">
    <text evidence="2 6">Belongs to the AlaDH/PNT family.</text>
</comment>
<keyword evidence="5 6" id="KW-0520">NAD</keyword>
<dbReference type="SUPFAM" id="SSF52283">
    <property type="entry name" value="Formate/glycerate dehydrogenase catalytic domain-like"/>
    <property type="match status" value="1"/>
</dbReference>
<dbReference type="GO" id="GO:0000286">
    <property type="term" value="F:alanine dehydrogenase activity"/>
    <property type="evidence" value="ECO:0007669"/>
    <property type="project" value="UniProtKB-UniRule"/>
</dbReference>
<dbReference type="NCBIfam" id="TIGR00518">
    <property type="entry name" value="alaDH"/>
    <property type="match status" value="1"/>
</dbReference>
<dbReference type="CDD" id="cd05305">
    <property type="entry name" value="L-AlaDH"/>
    <property type="match status" value="1"/>
</dbReference>
<evidence type="ECO:0000256" key="3">
    <source>
        <dbReference type="ARBA" id="ARBA00012897"/>
    </source>
</evidence>
<dbReference type="GO" id="GO:0005886">
    <property type="term" value="C:plasma membrane"/>
    <property type="evidence" value="ECO:0007669"/>
    <property type="project" value="TreeGrafter"/>
</dbReference>
<evidence type="ECO:0000256" key="8">
    <source>
        <dbReference type="PIRSR" id="PIRSR000183-2"/>
    </source>
</evidence>
<dbReference type="PIRSF" id="PIRSF000183">
    <property type="entry name" value="Alanine_dh"/>
    <property type="match status" value="1"/>
</dbReference>
<dbReference type="Pfam" id="PF05222">
    <property type="entry name" value="AlaDh_PNT_N"/>
    <property type="match status" value="1"/>
</dbReference>
<dbReference type="AlphaFoldDB" id="R7ZC07"/>
<dbReference type="Gene3D" id="3.40.50.720">
    <property type="entry name" value="NAD(P)-binding Rossmann-like Domain"/>
    <property type="match status" value="2"/>
</dbReference>
<feature type="binding site" evidence="9">
    <location>
        <position position="217"/>
    </location>
    <ligand>
        <name>NAD(+)</name>
        <dbReference type="ChEBI" id="CHEBI:57540"/>
    </ligand>
</feature>
<feature type="binding site" evidence="9">
    <location>
        <position position="234"/>
    </location>
    <ligand>
        <name>NAD(+)</name>
        <dbReference type="ChEBI" id="CHEBI:57540"/>
    </ligand>
</feature>
<dbReference type="UniPathway" id="UPA00527">
    <property type="reaction ID" value="UER00585"/>
</dbReference>
<dbReference type="EMBL" id="AQPX01000022">
    <property type="protein sequence ID" value="EON71546.1"/>
    <property type="molecule type" value="Genomic_DNA"/>
</dbReference>
<evidence type="ECO:0000313" key="12">
    <source>
        <dbReference type="EMBL" id="EON71546.1"/>
    </source>
</evidence>
<evidence type="ECO:0000256" key="2">
    <source>
        <dbReference type="ARBA" id="ARBA00005689"/>
    </source>
</evidence>
<feature type="active site" description="Proton donor/acceptor" evidence="7">
    <location>
        <position position="284"/>
    </location>
</feature>
<evidence type="ECO:0000259" key="11">
    <source>
        <dbReference type="SMART" id="SM01003"/>
    </source>
</evidence>
<proteinExistence type="inferred from homology"/>
<keyword evidence="4 6" id="KW-0560">Oxidoreductase</keyword>
<reference evidence="12 13" key="1">
    <citation type="submission" date="2013-04" db="EMBL/GenBank/DDBJ databases">
        <title>Draft genome of the heavy metal tolerant bacterium Lysinibacillus sphaericus strain OT4b.31.</title>
        <authorList>
            <person name="Pena-Montenegro T.D."/>
            <person name="Dussan J."/>
        </authorList>
    </citation>
    <scope>NUCLEOTIDE SEQUENCE [LARGE SCALE GENOMIC DNA]</scope>
    <source>
        <strain evidence="12 13">OT4b.31</strain>
    </source>
</reference>
<dbReference type="SUPFAM" id="SSF51735">
    <property type="entry name" value="NAD(P)-binding Rossmann-fold domains"/>
    <property type="match status" value="1"/>
</dbReference>
<dbReference type="InterPro" id="IPR008143">
    <property type="entry name" value="Ala_DH/PNT_CS2"/>
</dbReference>
<feature type="domain" description="Alanine dehydrogenase/pyridine nucleotide transhydrogenase N-terminal" evidence="11">
    <location>
        <begin position="19"/>
        <end position="151"/>
    </location>
</feature>
<dbReference type="InterPro" id="IPR007886">
    <property type="entry name" value="AlaDH/PNT_N"/>
</dbReference>
<feature type="binding site" evidence="8">
    <location>
        <position position="30"/>
    </location>
    <ligand>
        <name>substrate</name>
    </ligand>
</feature>
<protein>
    <recommendedName>
        <fullName evidence="3 6">Alanine dehydrogenase</fullName>
        <ecNumber evidence="3 6">1.4.1.1</ecNumber>
    </recommendedName>
</protein>
<dbReference type="GO" id="GO:0000166">
    <property type="term" value="F:nucleotide binding"/>
    <property type="evidence" value="ECO:0007669"/>
    <property type="project" value="UniProtKB-KW"/>
</dbReference>
<accession>R7ZC07</accession>
<feature type="binding site" evidence="8">
    <location>
        <position position="89"/>
    </location>
    <ligand>
        <name>substrate</name>
    </ligand>
</feature>
<evidence type="ECO:0000256" key="7">
    <source>
        <dbReference type="PIRSR" id="PIRSR000183-1"/>
    </source>
</evidence>
<evidence type="ECO:0000313" key="13">
    <source>
        <dbReference type="Proteomes" id="UP000013911"/>
    </source>
</evidence>
<feature type="binding site" evidence="9">
    <location>
        <begin position="313"/>
        <end position="316"/>
    </location>
    <ligand>
        <name>NAD(+)</name>
        <dbReference type="ChEBI" id="CHEBI:57540"/>
    </ligand>
</feature>